<keyword evidence="1" id="KW-0472">Membrane</keyword>
<reference evidence="3" key="2">
    <citation type="submission" date="2015-01" db="EMBL/GenBank/DDBJ databases">
        <title>Evolutionary Origins and Diversification of the Mycorrhizal Mutualists.</title>
        <authorList>
            <consortium name="DOE Joint Genome Institute"/>
            <consortium name="Mycorrhizal Genomics Consortium"/>
            <person name="Kohler A."/>
            <person name="Kuo A."/>
            <person name="Nagy L.G."/>
            <person name="Floudas D."/>
            <person name="Copeland A."/>
            <person name="Barry K.W."/>
            <person name="Cichocki N."/>
            <person name="Veneault-Fourrey C."/>
            <person name="LaButti K."/>
            <person name="Lindquist E.A."/>
            <person name="Lipzen A."/>
            <person name="Lundell T."/>
            <person name="Morin E."/>
            <person name="Murat C."/>
            <person name="Riley R."/>
            <person name="Ohm R."/>
            <person name="Sun H."/>
            <person name="Tunlid A."/>
            <person name="Henrissat B."/>
            <person name="Grigoriev I.V."/>
            <person name="Hibbett D.S."/>
            <person name="Martin F."/>
        </authorList>
    </citation>
    <scope>NUCLEOTIDE SEQUENCE [LARGE SCALE GENOMIC DNA]</scope>
    <source>
        <strain evidence="3">h7</strain>
    </source>
</reference>
<gene>
    <name evidence="2" type="ORF">M413DRAFT_71629</name>
</gene>
<protein>
    <submittedName>
        <fullName evidence="2">Uncharacterized protein</fullName>
    </submittedName>
</protein>
<keyword evidence="1" id="KW-0812">Transmembrane</keyword>
<keyword evidence="1" id="KW-1133">Transmembrane helix</keyword>
<organism evidence="2 3">
    <name type="scientific">Hebeloma cylindrosporum</name>
    <dbReference type="NCBI Taxonomy" id="76867"/>
    <lineage>
        <taxon>Eukaryota</taxon>
        <taxon>Fungi</taxon>
        <taxon>Dikarya</taxon>
        <taxon>Basidiomycota</taxon>
        <taxon>Agaricomycotina</taxon>
        <taxon>Agaricomycetes</taxon>
        <taxon>Agaricomycetidae</taxon>
        <taxon>Agaricales</taxon>
        <taxon>Agaricineae</taxon>
        <taxon>Hymenogastraceae</taxon>
        <taxon>Hebeloma</taxon>
    </lineage>
</organism>
<reference evidence="2 3" key="1">
    <citation type="submission" date="2014-04" db="EMBL/GenBank/DDBJ databases">
        <authorList>
            <consortium name="DOE Joint Genome Institute"/>
            <person name="Kuo A."/>
            <person name="Gay G."/>
            <person name="Dore J."/>
            <person name="Kohler A."/>
            <person name="Nagy L.G."/>
            <person name="Floudas D."/>
            <person name="Copeland A."/>
            <person name="Barry K.W."/>
            <person name="Cichocki N."/>
            <person name="Veneault-Fourrey C."/>
            <person name="LaButti K."/>
            <person name="Lindquist E.A."/>
            <person name="Lipzen A."/>
            <person name="Lundell T."/>
            <person name="Morin E."/>
            <person name="Murat C."/>
            <person name="Sun H."/>
            <person name="Tunlid A."/>
            <person name="Henrissat B."/>
            <person name="Grigoriev I.V."/>
            <person name="Hibbett D.S."/>
            <person name="Martin F."/>
            <person name="Nordberg H.P."/>
            <person name="Cantor M.N."/>
            <person name="Hua S.X."/>
        </authorList>
    </citation>
    <scope>NUCLEOTIDE SEQUENCE [LARGE SCALE GENOMIC DNA]</scope>
    <source>
        <strain evidence="3">h7</strain>
    </source>
</reference>
<evidence type="ECO:0000256" key="1">
    <source>
        <dbReference type="SAM" id="Phobius"/>
    </source>
</evidence>
<evidence type="ECO:0000313" key="2">
    <source>
        <dbReference type="EMBL" id="KIM41506.1"/>
    </source>
</evidence>
<name>A0A0C3CD08_HEBCY</name>
<feature type="transmembrane region" description="Helical" evidence="1">
    <location>
        <begin position="160"/>
        <end position="179"/>
    </location>
</feature>
<dbReference type="STRING" id="686832.A0A0C3CD08"/>
<keyword evidence="3" id="KW-1185">Reference proteome</keyword>
<feature type="transmembrane region" description="Helical" evidence="1">
    <location>
        <begin position="80"/>
        <end position="103"/>
    </location>
</feature>
<proteinExistence type="predicted"/>
<dbReference type="OrthoDB" id="2642524at2759"/>
<accession>A0A0C3CD08</accession>
<evidence type="ECO:0000313" key="3">
    <source>
        <dbReference type="Proteomes" id="UP000053424"/>
    </source>
</evidence>
<dbReference type="Proteomes" id="UP000053424">
    <property type="component" value="Unassembled WGS sequence"/>
</dbReference>
<dbReference type="AlphaFoldDB" id="A0A0C3CD08"/>
<dbReference type="EMBL" id="KN831780">
    <property type="protein sequence ID" value="KIM41506.1"/>
    <property type="molecule type" value="Genomic_DNA"/>
</dbReference>
<sequence length="214" mass="23671">MYGELSVADVAEEFAPVRTRLQQEWIFDAGFVSQFIVICLGRFPSDSLFDRDVKLVALSSANAAVFAVSPDSVFKINSHAYTAIATSSAACGLGIACDVWFLLRYNWVDLDTFIYRSRDVYDSYAFFSISSRMPTLCMLLSAISLMAFLGLVAYDAWPRGVLVIGLLALLLMLLQFIVYGMHRFSASALTTGRHLMGKVGQSFWSSTNGHRGQV</sequence>
<dbReference type="HOGENOM" id="CLU_107677_0_0_1"/>